<evidence type="ECO:0000256" key="7">
    <source>
        <dbReference type="ARBA" id="ARBA00023254"/>
    </source>
</evidence>
<reference evidence="12" key="3">
    <citation type="submission" date="2025-09" db="UniProtKB">
        <authorList>
            <consortium name="Ensembl"/>
        </authorList>
    </citation>
    <scope>IDENTIFICATION</scope>
</reference>
<evidence type="ECO:0000256" key="10">
    <source>
        <dbReference type="SAM" id="MobiDB-lite"/>
    </source>
</evidence>
<dbReference type="GO" id="GO:0005777">
    <property type="term" value="C:peroxisome"/>
    <property type="evidence" value="ECO:0007669"/>
    <property type="project" value="UniProtKB-SubCell"/>
</dbReference>
<dbReference type="InterPro" id="IPR035979">
    <property type="entry name" value="RBD_domain_sf"/>
</dbReference>
<name>H3CL67_TETNG</name>
<feature type="compositionally biased region" description="Pro residues" evidence="10">
    <location>
        <begin position="13"/>
        <end position="32"/>
    </location>
</feature>
<dbReference type="GO" id="GO:0010468">
    <property type="term" value="P:regulation of gene expression"/>
    <property type="evidence" value="ECO:0007669"/>
    <property type="project" value="InterPro"/>
</dbReference>
<evidence type="ECO:0000313" key="12">
    <source>
        <dbReference type="Ensembl" id="ENSTNIP00000008996.1"/>
    </source>
</evidence>
<dbReference type="GO" id="GO:1905762">
    <property type="term" value="F:CCR4-NOT complex binding"/>
    <property type="evidence" value="ECO:0007669"/>
    <property type="project" value="TreeGrafter"/>
</dbReference>
<accession>H3CL67</accession>
<evidence type="ECO:0000256" key="5">
    <source>
        <dbReference type="ARBA" id="ARBA00022943"/>
    </source>
</evidence>
<feature type="compositionally biased region" description="Basic and acidic residues" evidence="10">
    <location>
        <begin position="353"/>
        <end position="367"/>
    </location>
</feature>
<sequence length="523" mass="57592">MENRKAVLDLKDVPPPPPHHIPLPSPPPPPHHIPSSQPSHPFSLTPMSLLPPCLPPAPINLRLSIPITRSASIPIPICNGCGTSSESVMLVPSTSVDKTGRKYGSPENTGPENIPPVGVFWDIENCSVPSGRSAAVVVERIRSRFFQGHREAEFICVCDISKESKAVIQELNNSQVTVAHINATAKNAADDKLRQSLRRFAETHAAPATVILVSSDVNFASELSDLRHRHGFRIILIHGNQTSSALLQHAHCHVPFQEITADLPPCMLVKSQPSFSLLFVRNLPVNCDKSLQNAVKHRLRRLSDNCGGKVLGISQGTAVLRFSSPEAASRACKRMENEDVYGHRISLSSSPGPRDDASPEPELQPRFKLTEKLPSKNCCINRQRLKRSIDVKPRPIQASFFLNSTTGLKHTVSFFARMESRKSNPRMAFHHPDKGNPAAPEETLVLENRSKPLLAGESANRKSKSCTNRREDANPQRVTESPVEQKDGRSVEFQTSIPLAFSKLNFNLSFSPPLPSRGSWSSR</sequence>
<dbReference type="InterPro" id="IPR024768">
    <property type="entry name" value="Marf1"/>
</dbReference>
<dbReference type="Gene3D" id="3.40.50.1010">
    <property type="entry name" value="5'-nuclease"/>
    <property type="match status" value="1"/>
</dbReference>
<dbReference type="HOGENOM" id="CLU_522689_0_0_1"/>
<dbReference type="InterPro" id="IPR012677">
    <property type="entry name" value="Nucleotide-bd_a/b_plait_sf"/>
</dbReference>
<feature type="region of interest" description="Disordered" evidence="10">
    <location>
        <begin position="344"/>
        <end position="367"/>
    </location>
</feature>
<keyword evidence="3" id="KW-0677">Repeat</keyword>
<dbReference type="CDD" id="cd10910">
    <property type="entry name" value="PIN_limkain_b1_N_like"/>
    <property type="match status" value="1"/>
</dbReference>
<dbReference type="PROSITE" id="PS50102">
    <property type="entry name" value="RRM"/>
    <property type="match status" value="1"/>
</dbReference>
<keyword evidence="6" id="KW-0576">Peroxisome</keyword>
<feature type="region of interest" description="Disordered" evidence="10">
    <location>
        <begin position="1"/>
        <end position="41"/>
    </location>
</feature>
<evidence type="ECO:0000256" key="1">
    <source>
        <dbReference type="ARBA" id="ARBA00004275"/>
    </source>
</evidence>
<dbReference type="Pfam" id="PF11608">
    <property type="entry name" value="RRM_MARF1"/>
    <property type="match status" value="1"/>
</dbReference>
<reference evidence="12" key="2">
    <citation type="submission" date="2025-08" db="UniProtKB">
        <authorList>
            <consortium name="Ensembl"/>
        </authorList>
    </citation>
    <scope>IDENTIFICATION</scope>
</reference>
<keyword evidence="13" id="KW-1185">Reference proteome</keyword>
<dbReference type="GO" id="GO:0051321">
    <property type="term" value="P:meiotic cell cycle"/>
    <property type="evidence" value="ECO:0007669"/>
    <property type="project" value="UniProtKB-KW"/>
</dbReference>
<dbReference type="InParanoid" id="H3CL67"/>
<dbReference type="STRING" id="99883.ENSTNIP00000008996"/>
<dbReference type="Pfam" id="PF01936">
    <property type="entry name" value="NYN"/>
    <property type="match status" value="1"/>
</dbReference>
<keyword evidence="7" id="KW-0469">Meiosis</keyword>
<dbReference type="Ensembl" id="ENSTNIT00000009167.1">
    <property type="protein sequence ID" value="ENSTNIP00000008996.1"/>
    <property type="gene ID" value="ENSTNIG00000006243.1"/>
</dbReference>
<reference evidence="13" key="1">
    <citation type="journal article" date="2004" name="Nature">
        <title>Genome duplication in the teleost fish Tetraodon nigroviridis reveals the early vertebrate proto-karyotype.</title>
        <authorList>
            <person name="Jaillon O."/>
            <person name="Aury J.-M."/>
            <person name="Brunet F."/>
            <person name="Petit J.-L."/>
            <person name="Stange-Thomann N."/>
            <person name="Mauceli E."/>
            <person name="Bouneau L."/>
            <person name="Fischer C."/>
            <person name="Ozouf-Costaz C."/>
            <person name="Bernot A."/>
            <person name="Nicaud S."/>
            <person name="Jaffe D."/>
            <person name="Fisher S."/>
            <person name="Lutfalla G."/>
            <person name="Dossat C."/>
            <person name="Segurens B."/>
            <person name="Dasilva C."/>
            <person name="Salanoubat M."/>
            <person name="Levy M."/>
            <person name="Boudet N."/>
            <person name="Castellano S."/>
            <person name="Anthouard V."/>
            <person name="Jubin C."/>
            <person name="Castelli V."/>
            <person name="Katinka M."/>
            <person name="Vacherie B."/>
            <person name="Biemont C."/>
            <person name="Skalli Z."/>
            <person name="Cattolico L."/>
            <person name="Poulain J."/>
            <person name="De Berardinis V."/>
            <person name="Cruaud C."/>
            <person name="Duprat S."/>
            <person name="Brottier P."/>
            <person name="Coutanceau J.-P."/>
            <person name="Gouzy J."/>
            <person name="Parra G."/>
            <person name="Lardier G."/>
            <person name="Chapple C."/>
            <person name="McKernan K.J."/>
            <person name="McEwan P."/>
            <person name="Bosak S."/>
            <person name="Kellis M."/>
            <person name="Volff J.-N."/>
            <person name="Guigo R."/>
            <person name="Zody M.C."/>
            <person name="Mesirov J."/>
            <person name="Lindblad-Toh K."/>
            <person name="Birren B."/>
            <person name="Nusbaum C."/>
            <person name="Kahn D."/>
            <person name="Robinson-Rechavi M."/>
            <person name="Laudet V."/>
            <person name="Schachter V."/>
            <person name="Quetier F."/>
            <person name="Saurin W."/>
            <person name="Scarpelli C."/>
            <person name="Wincker P."/>
            <person name="Lander E.S."/>
            <person name="Weissenbach J."/>
            <person name="Roest Crollius H."/>
        </authorList>
    </citation>
    <scope>NUCLEOTIDE SEQUENCE [LARGE SCALE GENOMIC DNA]</scope>
</reference>
<evidence type="ECO:0000256" key="4">
    <source>
        <dbReference type="ARBA" id="ARBA00022884"/>
    </source>
</evidence>
<feature type="region of interest" description="Disordered" evidence="10">
    <location>
        <begin position="448"/>
        <end position="491"/>
    </location>
</feature>
<evidence type="ECO:0000256" key="3">
    <source>
        <dbReference type="ARBA" id="ARBA00022737"/>
    </source>
</evidence>
<dbReference type="GeneTree" id="ENSGT00390000002393"/>
<keyword evidence="5" id="KW-0896">Oogenesis</keyword>
<keyword evidence="5" id="KW-0221">Differentiation</keyword>
<evidence type="ECO:0000256" key="2">
    <source>
        <dbReference type="ARBA" id="ARBA00022152"/>
    </source>
</evidence>
<dbReference type="GO" id="GO:0048477">
    <property type="term" value="P:oogenesis"/>
    <property type="evidence" value="ECO:0007669"/>
    <property type="project" value="UniProtKB-KW"/>
</dbReference>
<feature type="domain" description="RRM" evidence="11">
    <location>
        <begin position="276"/>
        <end position="352"/>
    </location>
</feature>
<dbReference type="SUPFAM" id="SSF54928">
    <property type="entry name" value="RNA-binding domain, RBD"/>
    <property type="match status" value="1"/>
</dbReference>
<evidence type="ECO:0000256" key="8">
    <source>
        <dbReference type="ARBA" id="ARBA00030116"/>
    </source>
</evidence>
<dbReference type="GO" id="GO:0004540">
    <property type="term" value="F:RNA nuclease activity"/>
    <property type="evidence" value="ECO:0007669"/>
    <property type="project" value="InterPro"/>
</dbReference>
<protein>
    <recommendedName>
        <fullName evidence="2">Meiosis regulator and mRNA stability factor 1</fullName>
    </recommendedName>
    <alternativeName>
        <fullName evidence="8">Limkain-b1</fullName>
    </alternativeName>
</protein>
<evidence type="ECO:0000256" key="6">
    <source>
        <dbReference type="ARBA" id="ARBA00023140"/>
    </source>
</evidence>
<evidence type="ECO:0000256" key="9">
    <source>
        <dbReference type="PROSITE-ProRule" id="PRU00176"/>
    </source>
</evidence>
<dbReference type="Gene3D" id="3.30.70.330">
    <property type="match status" value="1"/>
</dbReference>
<organism evidence="12 13">
    <name type="scientific">Tetraodon nigroviridis</name>
    <name type="common">Spotted green pufferfish</name>
    <name type="synonym">Chelonodon nigroviridis</name>
    <dbReference type="NCBI Taxonomy" id="99883"/>
    <lineage>
        <taxon>Eukaryota</taxon>
        <taxon>Metazoa</taxon>
        <taxon>Chordata</taxon>
        <taxon>Craniata</taxon>
        <taxon>Vertebrata</taxon>
        <taxon>Euteleostomi</taxon>
        <taxon>Actinopterygii</taxon>
        <taxon>Neopterygii</taxon>
        <taxon>Teleostei</taxon>
        <taxon>Neoteleostei</taxon>
        <taxon>Acanthomorphata</taxon>
        <taxon>Eupercaria</taxon>
        <taxon>Tetraodontiformes</taxon>
        <taxon>Tetradontoidea</taxon>
        <taxon>Tetraodontidae</taxon>
        <taxon>Tetraodon</taxon>
    </lineage>
</organism>
<dbReference type="InterPro" id="IPR021139">
    <property type="entry name" value="NYN"/>
</dbReference>
<evidence type="ECO:0000259" key="11">
    <source>
        <dbReference type="PROSITE" id="PS50102"/>
    </source>
</evidence>
<comment type="subcellular location">
    <subcellularLocation>
        <location evidence="1">Peroxisome</location>
    </subcellularLocation>
</comment>
<evidence type="ECO:0000313" key="13">
    <source>
        <dbReference type="Proteomes" id="UP000007303"/>
    </source>
</evidence>
<dbReference type="GO" id="GO:0003723">
    <property type="term" value="F:RNA binding"/>
    <property type="evidence" value="ECO:0007669"/>
    <property type="project" value="UniProtKB-UniRule"/>
</dbReference>
<dbReference type="PANTHER" id="PTHR14379">
    <property type="entry name" value="LIMKAIN B LKAP"/>
    <property type="match status" value="1"/>
</dbReference>
<dbReference type="InterPro" id="IPR034189">
    <property type="entry name" value="MARF1_RRM1"/>
</dbReference>
<dbReference type="PANTHER" id="PTHR14379:SF3">
    <property type="entry name" value="MEIOSIS REGULATOR AND MRNA STABILITY FACTOR 1"/>
    <property type="match status" value="1"/>
</dbReference>
<feature type="compositionally biased region" description="Basic and acidic residues" evidence="10">
    <location>
        <begin position="1"/>
        <end position="12"/>
    </location>
</feature>
<dbReference type="Proteomes" id="UP000007303">
    <property type="component" value="Unassembled WGS sequence"/>
</dbReference>
<proteinExistence type="predicted"/>
<keyword evidence="4 9" id="KW-0694">RNA-binding</keyword>
<dbReference type="InterPro" id="IPR000504">
    <property type="entry name" value="RRM_dom"/>
</dbReference>
<dbReference type="AlphaFoldDB" id="H3CL67"/>